<protein>
    <submittedName>
        <fullName evidence="2">Uncharacterized protein</fullName>
    </submittedName>
</protein>
<proteinExistence type="predicted"/>
<evidence type="ECO:0000313" key="3">
    <source>
        <dbReference type="Proteomes" id="UP000494206"/>
    </source>
</evidence>
<dbReference type="EMBL" id="CADEPM010000008">
    <property type="protein sequence ID" value="CAB3409508.1"/>
    <property type="molecule type" value="Genomic_DNA"/>
</dbReference>
<feature type="compositionally biased region" description="Basic and acidic residues" evidence="1">
    <location>
        <begin position="13"/>
        <end position="37"/>
    </location>
</feature>
<keyword evidence="3" id="KW-1185">Reference proteome</keyword>
<dbReference type="OrthoDB" id="5843674at2759"/>
<feature type="region of interest" description="Disordered" evidence="1">
    <location>
        <begin position="127"/>
        <end position="179"/>
    </location>
</feature>
<gene>
    <name evidence="2" type="ORF">CBOVIS_LOCUS11154</name>
</gene>
<sequence length="235" mass="26604">MGCTHSRNSKSKSSKDEKPMDRSMADPKVVKHFDQSRSTEVSNEAEVQTHSNYSRQVLQPEVKPKVVENIAAPVASTNLAPEPAKIEEKPVPVVVQSTTIPPDPPVEQLSRQAPPTQTYVASTYFGLQAPTEKQKSPEKKKEKKVEAAPMQPQPGVVPKKKKESPFRERASDIKGPYRTQLTKNDLECIKKAVQQRNERRAYMMAHRNEEDDTLYELETKMPERDYTQKNGTIAY</sequence>
<comment type="caution">
    <text evidence="2">The sequence shown here is derived from an EMBL/GenBank/DDBJ whole genome shotgun (WGS) entry which is preliminary data.</text>
</comment>
<accession>A0A8S1F6Y1</accession>
<feature type="compositionally biased region" description="Basic and acidic residues" evidence="1">
    <location>
        <begin position="132"/>
        <end position="146"/>
    </location>
</feature>
<organism evidence="2 3">
    <name type="scientific">Caenorhabditis bovis</name>
    <dbReference type="NCBI Taxonomy" id="2654633"/>
    <lineage>
        <taxon>Eukaryota</taxon>
        <taxon>Metazoa</taxon>
        <taxon>Ecdysozoa</taxon>
        <taxon>Nematoda</taxon>
        <taxon>Chromadorea</taxon>
        <taxon>Rhabditida</taxon>
        <taxon>Rhabditina</taxon>
        <taxon>Rhabditomorpha</taxon>
        <taxon>Rhabditoidea</taxon>
        <taxon>Rhabditidae</taxon>
        <taxon>Peloderinae</taxon>
        <taxon>Caenorhabditis</taxon>
    </lineage>
</organism>
<dbReference type="AlphaFoldDB" id="A0A8S1F6Y1"/>
<dbReference type="Proteomes" id="UP000494206">
    <property type="component" value="Unassembled WGS sequence"/>
</dbReference>
<feature type="compositionally biased region" description="Basic and acidic residues" evidence="1">
    <location>
        <begin position="163"/>
        <end position="172"/>
    </location>
</feature>
<feature type="region of interest" description="Disordered" evidence="1">
    <location>
        <begin position="1"/>
        <end position="56"/>
    </location>
</feature>
<feature type="compositionally biased region" description="Polar residues" evidence="1">
    <location>
        <begin position="38"/>
        <end position="56"/>
    </location>
</feature>
<evidence type="ECO:0000313" key="2">
    <source>
        <dbReference type="EMBL" id="CAB3409508.1"/>
    </source>
</evidence>
<evidence type="ECO:0000256" key="1">
    <source>
        <dbReference type="SAM" id="MobiDB-lite"/>
    </source>
</evidence>
<reference evidence="2 3" key="1">
    <citation type="submission" date="2020-04" db="EMBL/GenBank/DDBJ databases">
        <authorList>
            <person name="Laetsch R D."/>
            <person name="Stevens L."/>
            <person name="Kumar S."/>
            <person name="Blaxter L. M."/>
        </authorList>
    </citation>
    <scope>NUCLEOTIDE SEQUENCE [LARGE SCALE GENOMIC DNA]</scope>
</reference>
<name>A0A8S1F6Y1_9PELO</name>